<organism evidence="2 3">
    <name type="scientific">Desulfocurvibacter africanus PCS</name>
    <dbReference type="NCBI Taxonomy" id="1262666"/>
    <lineage>
        <taxon>Bacteria</taxon>
        <taxon>Pseudomonadati</taxon>
        <taxon>Thermodesulfobacteriota</taxon>
        <taxon>Desulfovibrionia</taxon>
        <taxon>Desulfovibrionales</taxon>
        <taxon>Desulfovibrionaceae</taxon>
        <taxon>Desulfocurvibacter</taxon>
    </lineage>
</organism>
<dbReference type="InterPro" id="IPR029032">
    <property type="entry name" value="AhpD-like"/>
</dbReference>
<dbReference type="RefSeq" id="WP_005988042.1">
    <property type="nucleotide sequence ID" value="NZ_AOSV01000029.1"/>
</dbReference>
<dbReference type="Proteomes" id="UP000011922">
    <property type="component" value="Unassembled WGS sequence"/>
</dbReference>
<gene>
    <name evidence="2" type="ORF">PCS_02715</name>
</gene>
<dbReference type="AlphaFoldDB" id="M5Q1N1"/>
<dbReference type="PATRIC" id="fig|1262666.3.peg.2749"/>
<dbReference type="OrthoDB" id="1683318at2"/>
<keyword evidence="2" id="KW-0575">Peroxidase</keyword>
<dbReference type="PANTHER" id="PTHR33930">
    <property type="entry name" value="ALKYL HYDROPEROXIDE REDUCTASE AHPD"/>
    <property type="match status" value="1"/>
</dbReference>
<dbReference type="NCBIfam" id="TIGR00778">
    <property type="entry name" value="ahpD_dom"/>
    <property type="match status" value="1"/>
</dbReference>
<dbReference type="InterPro" id="IPR003779">
    <property type="entry name" value="CMD-like"/>
</dbReference>
<dbReference type="Pfam" id="PF02627">
    <property type="entry name" value="CMD"/>
    <property type="match status" value="1"/>
</dbReference>
<dbReference type="Gene3D" id="1.20.1290.10">
    <property type="entry name" value="AhpD-like"/>
    <property type="match status" value="1"/>
</dbReference>
<proteinExistence type="predicted"/>
<dbReference type="InterPro" id="IPR004675">
    <property type="entry name" value="AhpD_core"/>
</dbReference>
<evidence type="ECO:0000313" key="3">
    <source>
        <dbReference type="Proteomes" id="UP000011922"/>
    </source>
</evidence>
<feature type="domain" description="Carboxymuconolactone decarboxylase-like" evidence="1">
    <location>
        <begin position="26"/>
        <end position="106"/>
    </location>
</feature>
<accession>M5Q1N1</accession>
<dbReference type="SUPFAM" id="SSF69118">
    <property type="entry name" value="AhpD-like"/>
    <property type="match status" value="1"/>
</dbReference>
<protein>
    <submittedName>
        <fullName evidence="2">Alkylhydroperoxidase AhpD family core domain containing protein</fullName>
    </submittedName>
</protein>
<evidence type="ECO:0000259" key="1">
    <source>
        <dbReference type="Pfam" id="PF02627"/>
    </source>
</evidence>
<dbReference type="GO" id="GO:0051920">
    <property type="term" value="F:peroxiredoxin activity"/>
    <property type="evidence" value="ECO:0007669"/>
    <property type="project" value="InterPro"/>
</dbReference>
<name>M5Q1N1_DESAF</name>
<comment type="caution">
    <text evidence="2">The sequence shown here is derived from an EMBL/GenBank/DDBJ whole genome shotgun (WGS) entry which is preliminary data.</text>
</comment>
<dbReference type="EMBL" id="AOSV01000029">
    <property type="protein sequence ID" value="EMG36698.1"/>
    <property type="molecule type" value="Genomic_DNA"/>
</dbReference>
<keyword evidence="2" id="KW-0560">Oxidoreductase</keyword>
<evidence type="ECO:0000313" key="2">
    <source>
        <dbReference type="EMBL" id="EMG36698.1"/>
    </source>
</evidence>
<dbReference type="PANTHER" id="PTHR33930:SF2">
    <property type="entry name" value="BLR3452 PROTEIN"/>
    <property type="match status" value="1"/>
</dbReference>
<reference evidence="2 3" key="1">
    <citation type="journal article" date="2013" name="Genome Announc.">
        <title>Draft Genome Sequence for Desulfovibrio africanus Strain PCS.</title>
        <authorList>
            <person name="Brown S.D."/>
            <person name="Utturkar S.M."/>
            <person name="Arkin A.P."/>
            <person name="Deutschbauer A.M."/>
            <person name="Elias D.A."/>
            <person name="Hazen T.C."/>
            <person name="Chakraborty R."/>
        </authorList>
    </citation>
    <scope>NUCLEOTIDE SEQUENCE [LARGE SCALE GENOMIC DNA]</scope>
    <source>
        <strain evidence="2 3">PCS</strain>
    </source>
</reference>
<sequence length="130" mass="13938">MNDALRTLSIQRKKAHKLLLNLKSPTYAAFLDMERATYADGHLPKRAKELIAVGISVVIDCRSCMQWHIEQAAAAGATMREVLEGVEVGIEMGGGPATVSARFALEVMADVFGAEVLEQAKADTGIVPKG</sequence>